<sequence length="432" mass="47548">MTASLPRASVRETLAVTAGVLAPMLAQGVIVRRPAMTVLADRLQTDRRAAAILRGLRDRHGAGPVLLRIPGRDLAVVLDAGDVDRLLAGAPHPFTPANREKRSALRHVQPFGVLISDDAGRTVRRPWNEDVLDHGADLHRLHERLVRVVEEETDALAAEPVLTWDRFHQVFWRIVRRVALGDPARDDERVTELMTLLRAQANWAFLRPRSTRRLRELGRRLQAYVADADPLSLAGVVARTPAAPGTAPVGQIPHWLFAFDAAGIAAYRALALLAAHPDVLAAVREEDPADQRGLRPLARASVLESVRLWPTTMVILRDSVEDTEWAGRRARAGTGFAVASSFFHRDEENLPWADRFEPEIWLDGRAEASRALVPFSAGPARCPGRTLVLDLTSELVAAVVRDRGLTLSGPRRLDGGAPLPRTLAHTRLEFRG</sequence>
<dbReference type="GO" id="GO:0020037">
    <property type="term" value="F:heme binding"/>
    <property type="evidence" value="ECO:0007669"/>
    <property type="project" value="InterPro"/>
</dbReference>
<comment type="caution">
    <text evidence="2">The sequence shown here is derived from an EMBL/GenBank/DDBJ whole genome shotgun (WGS) entry which is preliminary data.</text>
</comment>
<organism evidence="2 3">
    <name type="scientific">Georgenia soli</name>
    <dbReference type="NCBI Taxonomy" id="638953"/>
    <lineage>
        <taxon>Bacteria</taxon>
        <taxon>Bacillati</taxon>
        <taxon>Actinomycetota</taxon>
        <taxon>Actinomycetes</taxon>
        <taxon>Micrococcales</taxon>
        <taxon>Bogoriellaceae</taxon>
        <taxon>Georgenia</taxon>
    </lineage>
</organism>
<protein>
    <submittedName>
        <fullName evidence="2">Cytochrome P450</fullName>
    </submittedName>
</protein>
<dbReference type="GO" id="GO:0016705">
    <property type="term" value="F:oxidoreductase activity, acting on paired donors, with incorporation or reduction of molecular oxygen"/>
    <property type="evidence" value="ECO:0007669"/>
    <property type="project" value="InterPro"/>
</dbReference>
<proteinExistence type="inferred from homology"/>
<evidence type="ECO:0000313" key="2">
    <source>
        <dbReference type="EMBL" id="PFG39961.1"/>
    </source>
</evidence>
<dbReference type="RefSeq" id="WP_211287204.1">
    <property type="nucleotide sequence ID" value="NZ_PDJI01000004.1"/>
</dbReference>
<comment type="similarity">
    <text evidence="1">Belongs to the cytochrome P450 family.</text>
</comment>
<name>A0A2A9EN52_9MICO</name>
<dbReference type="EMBL" id="PDJI01000004">
    <property type="protein sequence ID" value="PFG39961.1"/>
    <property type="molecule type" value="Genomic_DNA"/>
</dbReference>
<reference evidence="2 3" key="1">
    <citation type="submission" date="2017-10" db="EMBL/GenBank/DDBJ databases">
        <title>Sequencing the genomes of 1000 actinobacteria strains.</title>
        <authorList>
            <person name="Klenk H.-P."/>
        </authorList>
    </citation>
    <scope>NUCLEOTIDE SEQUENCE [LARGE SCALE GENOMIC DNA]</scope>
    <source>
        <strain evidence="2 3">DSM 21838</strain>
    </source>
</reference>
<gene>
    <name evidence="2" type="ORF">ATJ97_2481</name>
</gene>
<accession>A0A2A9EN52</accession>
<dbReference type="Proteomes" id="UP000222106">
    <property type="component" value="Unassembled WGS sequence"/>
</dbReference>
<evidence type="ECO:0000256" key="1">
    <source>
        <dbReference type="ARBA" id="ARBA00010617"/>
    </source>
</evidence>
<dbReference type="InterPro" id="IPR050121">
    <property type="entry name" value="Cytochrome_P450_monoxygenase"/>
</dbReference>
<dbReference type="AlphaFoldDB" id="A0A2A9EN52"/>
<keyword evidence="3" id="KW-1185">Reference proteome</keyword>
<dbReference type="SUPFAM" id="SSF48264">
    <property type="entry name" value="Cytochrome P450"/>
    <property type="match status" value="1"/>
</dbReference>
<dbReference type="GO" id="GO:0004497">
    <property type="term" value="F:monooxygenase activity"/>
    <property type="evidence" value="ECO:0007669"/>
    <property type="project" value="InterPro"/>
</dbReference>
<dbReference type="PANTHER" id="PTHR24305:SF166">
    <property type="entry name" value="CYTOCHROME P450 12A4, MITOCHONDRIAL-RELATED"/>
    <property type="match status" value="1"/>
</dbReference>
<dbReference type="InterPro" id="IPR001128">
    <property type="entry name" value="Cyt_P450"/>
</dbReference>
<dbReference type="InterPro" id="IPR036396">
    <property type="entry name" value="Cyt_P450_sf"/>
</dbReference>
<dbReference type="PANTHER" id="PTHR24305">
    <property type="entry name" value="CYTOCHROME P450"/>
    <property type="match status" value="1"/>
</dbReference>
<evidence type="ECO:0000313" key="3">
    <source>
        <dbReference type="Proteomes" id="UP000222106"/>
    </source>
</evidence>
<dbReference type="Gene3D" id="1.10.630.10">
    <property type="entry name" value="Cytochrome P450"/>
    <property type="match status" value="1"/>
</dbReference>
<dbReference type="Pfam" id="PF00067">
    <property type="entry name" value="p450"/>
    <property type="match status" value="1"/>
</dbReference>
<dbReference type="GO" id="GO:0005506">
    <property type="term" value="F:iron ion binding"/>
    <property type="evidence" value="ECO:0007669"/>
    <property type="project" value="InterPro"/>
</dbReference>